<keyword evidence="3" id="KW-1185">Reference proteome</keyword>
<evidence type="ECO:0000313" key="2">
    <source>
        <dbReference type="EMBL" id="MFC3896835.1"/>
    </source>
</evidence>
<feature type="transmembrane region" description="Helical" evidence="1">
    <location>
        <begin position="40"/>
        <end position="59"/>
    </location>
</feature>
<keyword evidence="1" id="KW-0812">Transmembrane</keyword>
<evidence type="ECO:0000313" key="3">
    <source>
        <dbReference type="Proteomes" id="UP001595690"/>
    </source>
</evidence>
<keyword evidence="1" id="KW-1133">Transmembrane helix</keyword>
<comment type="caution">
    <text evidence="2">The sequence shown here is derived from an EMBL/GenBank/DDBJ whole genome shotgun (WGS) entry which is preliminary data.</text>
</comment>
<evidence type="ECO:0000256" key="1">
    <source>
        <dbReference type="SAM" id="Phobius"/>
    </source>
</evidence>
<proteinExistence type="predicted"/>
<feature type="transmembrane region" description="Helical" evidence="1">
    <location>
        <begin position="65"/>
        <end position="86"/>
    </location>
</feature>
<keyword evidence="1" id="KW-0472">Membrane</keyword>
<sequence>MTDLPSGLKPLELAHHLRTQIARGHSYAHSRKHRFRWKSVVIRLTTLVLSAASTIILGLQNLDPWTGTAFSLVAVVTVVSALEPFFAWRSLWVLMEDASYRFHRLEDDLSYYIASTPATEIDPERVHEMFQRYQEIWDSLSTRWLRFRDNA</sequence>
<dbReference type="Proteomes" id="UP001595690">
    <property type="component" value="Unassembled WGS sequence"/>
</dbReference>
<dbReference type="NCBIfam" id="NF033634">
    <property type="entry name" value="SLATT_1"/>
    <property type="match status" value="1"/>
</dbReference>
<reference evidence="3" key="1">
    <citation type="journal article" date="2019" name="Int. J. Syst. Evol. Microbiol.">
        <title>The Global Catalogue of Microorganisms (GCM) 10K type strain sequencing project: providing services to taxonomists for standard genome sequencing and annotation.</title>
        <authorList>
            <consortium name="The Broad Institute Genomics Platform"/>
            <consortium name="The Broad Institute Genome Sequencing Center for Infectious Disease"/>
            <person name="Wu L."/>
            <person name="Ma J."/>
        </authorList>
    </citation>
    <scope>NUCLEOTIDE SEQUENCE [LARGE SCALE GENOMIC DNA]</scope>
    <source>
        <strain evidence="3">CGMCC 4.7405</strain>
    </source>
</reference>
<dbReference type="EMBL" id="JBHRZI010000030">
    <property type="protein sequence ID" value="MFC3896835.1"/>
    <property type="molecule type" value="Genomic_DNA"/>
</dbReference>
<name>A0ABV8C4B7_9PSEU</name>
<accession>A0ABV8C4B7</accession>
<gene>
    <name evidence="2" type="ORF">ACFOWZ_35620</name>
</gene>
<protein>
    <submittedName>
        <fullName evidence="2">SLATT domain-containing protein</fullName>
    </submittedName>
</protein>
<organism evidence="2 3">
    <name type="scientific">Lentzea rhizosphaerae</name>
    <dbReference type="NCBI Taxonomy" id="2041025"/>
    <lineage>
        <taxon>Bacteria</taxon>
        <taxon>Bacillati</taxon>
        <taxon>Actinomycetota</taxon>
        <taxon>Actinomycetes</taxon>
        <taxon>Pseudonocardiales</taxon>
        <taxon>Pseudonocardiaceae</taxon>
        <taxon>Lentzea</taxon>
    </lineage>
</organism>
<dbReference type="RefSeq" id="WP_382378327.1">
    <property type="nucleotide sequence ID" value="NZ_JBHRZI010000030.1"/>
</dbReference>